<feature type="transmembrane region" description="Helical" evidence="10">
    <location>
        <begin position="369"/>
        <end position="394"/>
    </location>
</feature>
<dbReference type="PANTHER" id="PTHR47019">
    <property type="entry name" value="LIPID II FLIPPASE MURJ"/>
    <property type="match status" value="1"/>
</dbReference>
<feature type="transmembrane region" description="Helical" evidence="10">
    <location>
        <begin position="468"/>
        <end position="486"/>
    </location>
</feature>
<dbReference type="STRING" id="1385515.GCA_000423325_00522"/>
<dbReference type="Pfam" id="PF03023">
    <property type="entry name" value="MurJ"/>
    <property type="match status" value="1"/>
</dbReference>
<keyword evidence="4 10" id="KW-0133">Cell shape</keyword>
<dbReference type="Proteomes" id="UP000030003">
    <property type="component" value="Unassembled WGS sequence"/>
</dbReference>
<evidence type="ECO:0000256" key="3">
    <source>
        <dbReference type="ARBA" id="ARBA00022692"/>
    </source>
</evidence>
<dbReference type="GO" id="GO:0015648">
    <property type="term" value="F:lipid-linked peptidoglycan transporter activity"/>
    <property type="evidence" value="ECO:0007669"/>
    <property type="project" value="UniProtKB-UniRule"/>
</dbReference>
<evidence type="ECO:0000256" key="11">
    <source>
        <dbReference type="PIRNR" id="PIRNR002869"/>
    </source>
</evidence>
<keyword evidence="6 10" id="KW-1133">Transmembrane helix</keyword>
<dbReference type="GO" id="GO:0071555">
    <property type="term" value="P:cell wall organization"/>
    <property type="evidence" value="ECO:0007669"/>
    <property type="project" value="UniProtKB-UniRule"/>
</dbReference>
<dbReference type="eggNOG" id="COG0728">
    <property type="taxonomic scope" value="Bacteria"/>
</dbReference>
<accession>A0A0A0M562</accession>
<dbReference type="AlphaFoldDB" id="A0A0A0M562"/>
<evidence type="ECO:0000313" key="13">
    <source>
        <dbReference type="Proteomes" id="UP000030003"/>
    </source>
</evidence>
<dbReference type="GO" id="GO:0008360">
    <property type="term" value="P:regulation of cell shape"/>
    <property type="evidence" value="ECO:0007669"/>
    <property type="project" value="UniProtKB-UniRule"/>
</dbReference>
<keyword evidence="7 10" id="KW-0472">Membrane</keyword>
<dbReference type="EMBL" id="AVBH01000123">
    <property type="protein sequence ID" value="KGO98148.1"/>
    <property type="molecule type" value="Genomic_DNA"/>
</dbReference>
<feature type="transmembrane region" description="Helical" evidence="10">
    <location>
        <begin position="185"/>
        <end position="204"/>
    </location>
</feature>
<dbReference type="GO" id="GO:0005886">
    <property type="term" value="C:plasma membrane"/>
    <property type="evidence" value="ECO:0007669"/>
    <property type="project" value="UniProtKB-SubCell"/>
</dbReference>
<dbReference type="PRINTS" id="PR01806">
    <property type="entry name" value="VIRFACTRMVIN"/>
</dbReference>
<dbReference type="InterPro" id="IPR004268">
    <property type="entry name" value="MurJ"/>
</dbReference>
<feature type="transmembrane region" description="Helical" evidence="10">
    <location>
        <begin position="290"/>
        <end position="308"/>
    </location>
</feature>
<feature type="transmembrane region" description="Helical" evidence="10">
    <location>
        <begin position="210"/>
        <end position="228"/>
    </location>
</feature>
<dbReference type="InterPro" id="IPR051050">
    <property type="entry name" value="Lipid_II_flippase_MurJ/MviN"/>
</dbReference>
<dbReference type="CDD" id="cd13123">
    <property type="entry name" value="MATE_MurJ_like"/>
    <property type="match status" value="1"/>
</dbReference>
<protein>
    <recommendedName>
        <fullName evidence="10">Probable lipid II flippase MurJ</fullName>
    </recommendedName>
</protein>
<comment type="similarity">
    <text evidence="9 10 11">Belongs to the MurJ/MviN family.</text>
</comment>
<dbReference type="NCBIfam" id="TIGR01695">
    <property type="entry name" value="murJ_mviN"/>
    <property type="match status" value="1"/>
</dbReference>
<feature type="transmembrane region" description="Helical" evidence="10">
    <location>
        <begin position="46"/>
        <end position="65"/>
    </location>
</feature>
<feature type="transmembrane region" description="Helical" evidence="10">
    <location>
        <begin position="406"/>
        <end position="427"/>
    </location>
</feature>
<dbReference type="GO" id="GO:0009252">
    <property type="term" value="P:peptidoglycan biosynthetic process"/>
    <property type="evidence" value="ECO:0007669"/>
    <property type="project" value="UniProtKB-UniRule"/>
</dbReference>
<keyword evidence="10 11" id="KW-0961">Cell wall biogenesis/degradation</keyword>
<sequence>MSTPPGEVPADGPGKRAGKGGGMLRSTLVFSVMTFLSRIAGYLRDWLQATLFGAGPAVSAFVVAYRIPNYLRRIFAEGSFASAFVPVLSELRQKGDKDAMQDFINHVAGALLAAVVVVSALGVLAAPWIARLFLAMAPPDAERVPMAAEMLRITFPYLTFISMTALAGAVLNSFRQFGLPALTPVLHNLAMMAAMLLLASNLPIPEYSLAWGVLAAGILQVLVLWPAMGRLGIRPRFRFNFRHPGVKRVFNLMLPTVFSSSVAQVNVLVGTVVASALVPAAQAWLYYSDRLIELPLGLFGVAIGTVILPQLSRHHADEDAGGYSRSLDWGLRMVMLIGLPAALGLVLLAEPLTAALFNYGEFTDHDTHMVGWALLAMATGIPAFMLTKVLLPAFYSRQDTKTPMRAAIWTVAANVVLTIGLVTPLYLAGNPYAHTGIALATALAGMLNAALLWRYLQREGVFRPAAGWGRWLLRIMVALAIMAAVVVPGREWVGEWSALPGMWRWIWLLAVIGAGAAAYGLALVAMGLRPRHLRA</sequence>
<evidence type="ECO:0000256" key="1">
    <source>
        <dbReference type="ARBA" id="ARBA00004651"/>
    </source>
</evidence>
<feature type="transmembrane region" description="Helical" evidence="10">
    <location>
        <begin position="150"/>
        <end position="173"/>
    </location>
</feature>
<keyword evidence="10" id="KW-0997">Cell inner membrane</keyword>
<feature type="transmembrane region" description="Helical" evidence="10">
    <location>
        <begin position="506"/>
        <end position="528"/>
    </location>
</feature>
<keyword evidence="2 10" id="KW-1003">Cell membrane</keyword>
<evidence type="ECO:0000256" key="7">
    <source>
        <dbReference type="ARBA" id="ARBA00023136"/>
    </source>
</evidence>
<keyword evidence="10 11" id="KW-0813">Transport</keyword>
<organism evidence="12 13">
    <name type="scientific">Lysobacter defluvii IMMIB APB-9 = DSM 18482</name>
    <dbReference type="NCBI Taxonomy" id="1385515"/>
    <lineage>
        <taxon>Bacteria</taxon>
        <taxon>Pseudomonadati</taxon>
        <taxon>Pseudomonadota</taxon>
        <taxon>Gammaproteobacteria</taxon>
        <taxon>Lysobacterales</taxon>
        <taxon>Lysobacteraceae</taxon>
        <taxon>Novilysobacter</taxon>
    </lineage>
</organism>
<feature type="transmembrane region" description="Helical" evidence="10">
    <location>
        <begin position="107"/>
        <end position="130"/>
    </location>
</feature>
<feature type="transmembrane region" description="Helical" evidence="10">
    <location>
        <begin position="249"/>
        <end position="278"/>
    </location>
</feature>
<evidence type="ECO:0000256" key="8">
    <source>
        <dbReference type="ARBA" id="ARBA00060041"/>
    </source>
</evidence>
<evidence type="ECO:0000256" key="4">
    <source>
        <dbReference type="ARBA" id="ARBA00022960"/>
    </source>
</evidence>
<dbReference type="PIRSF" id="PIRSF002869">
    <property type="entry name" value="MviN"/>
    <property type="match status" value="1"/>
</dbReference>
<dbReference type="PANTHER" id="PTHR47019:SF1">
    <property type="entry name" value="LIPID II FLIPPASE MURJ"/>
    <property type="match status" value="1"/>
</dbReference>
<proteinExistence type="inferred from homology"/>
<evidence type="ECO:0000256" key="9">
    <source>
        <dbReference type="ARBA" id="ARBA00061532"/>
    </source>
</evidence>
<dbReference type="UniPathway" id="UPA00219"/>
<evidence type="ECO:0000256" key="5">
    <source>
        <dbReference type="ARBA" id="ARBA00022984"/>
    </source>
</evidence>
<comment type="pathway">
    <text evidence="10">Cell wall biogenesis; peptidoglycan biosynthesis.</text>
</comment>
<name>A0A0A0M562_9GAMM</name>
<evidence type="ECO:0000256" key="2">
    <source>
        <dbReference type="ARBA" id="ARBA00022475"/>
    </source>
</evidence>
<dbReference type="GO" id="GO:0034204">
    <property type="term" value="P:lipid translocation"/>
    <property type="evidence" value="ECO:0007669"/>
    <property type="project" value="TreeGrafter"/>
</dbReference>
<reference evidence="12 13" key="1">
    <citation type="submission" date="2013-08" db="EMBL/GenBank/DDBJ databases">
        <title>Genomic analysis of Lysobacter defluvii.</title>
        <authorList>
            <person name="Wang Q."/>
            <person name="Wang G."/>
        </authorList>
    </citation>
    <scope>NUCLEOTIDE SEQUENCE [LARGE SCALE GENOMIC DNA]</scope>
    <source>
        <strain evidence="12 13">IMMIB APB-9</strain>
    </source>
</reference>
<dbReference type="HAMAP" id="MF_02078">
    <property type="entry name" value="MurJ_MviN"/>
    <property type="match status" value="1"/>
</dbReference>
<dbReference type="RefSeq" id="WP_231553211.1">
    <property type="nucleotide sequence ID" value="NZ_AUHT01000005.1"/>
</dbReference>
<comment type="caution">
    <text evidence="12">The sequence shown here is derived from an EMBL/GenBank/DDBJ whole genome shotgun (WGS) entry which is preliminary data.</text>
</comment>
<feature type="transmembrane region" description="Helical" evidence="10">
    <location>
        <begin position="433"/>
        <end position="456"/>
    </location>
</feature>
<keyword evidence="3 10" id="KW-0812">Transmembrane</keyword>
<comment type="function">
    <text evidence="8 10 11">Involved in peptidoglycan biosynthesis. Transports lipid-linked peptidoglycan precursors from the inner to the outer leaflet of the cytoplasmic membrane.</text>
</comment>
<comment type="subcellular location">
    <subcellularLocation>
        <location evidence="10">Cell inner membrane</location>
        <topology evidence="10">Multi-pass membrane protein</topology>
    </subcellularLocation>
    <subcellularLocation>
        <location evidence="1">Cell membrane</location>
        <topology evidence="1">Multi-pass membrane protein</topology>
    </subcellularLocation>
</comment>
<feature type="transmembrane region" description="Helical" evidence="10">
    <location>
        <begin position="329"/>
        <end position="349"/>
    </location>
</feature>
<gene>
    <name evidence="10" type="primary">murJ</name>
    <name evidence="12" type="ORF">N791_12240</name>
</gene>
<evidence type="ECO:0000256" key="10">
    <source>
        <dbReference type="HAMAP-Rule" id="MF_02078"/>
    </source>
</evidence>
<keyword evidence="13" id="KW-1185">Reference proteome</keyword>
<evidence type="ECO:0000313" key="12">
    <source>
        <dbReference type="EMBL" id="KGO98148.1"/>
    </source>
</evidence>
<evidence type="ECO:0000256" key="6">
    <source>
        <dbReference type="ARBA" id="ARBA00022989"/>
    </source>
</evidence>
<keyword evidence="5 10" id="KW-0573">Peptidoglycan synthesis</keyword>